<dbReference type="EMBL" id="BOPG01000012">
    <property type="protein sequence ID" value="GIJ54972.1"/>
    <property type="molecule type" value="Genomic_DNA"/>
</dbReference>
<organism evidence="1 2">
    <name type="scientific">Virgisporangium aurantiacum</name>
    <dbReference type="NCBI Taxonomy" id="175570"/>
    <lineage>
        <taxon>Bacteria</taxon>
        <taxon>Bacillati</taxon>
        <taxon>Actinomycetota</taxon>
        <taxon>Actinomycetes</taxon>
        <taxon>Micromonosporales</taxon>
        <taxon>Micromonosporaceae</taxon>
        <taxon>Virgisporangium</taxon>
    </lineage>
</organism>
<dbReference type="PIRSF" id="PIRSF034110">
    <property type="entry name" value="DUF1203"/>
    <property type="match status" value="1"/>
</dbReference>
<protein>
    <recommendedName>
        <fullName evidence="3">DUF1203 domain-containing protein</fullName>
    </recommendedName>
</protein>
<dbReference type="RefSeq" id="WP_203990913.1">
    <property type="nucleotide sequence ID" value="NZ_BOPG01000012.1"/>
</dbReference>
<comment type="caution">
    <text evidence="1">The sequence shown here is derived from an EMBL/GenBank/DDBJ whole genome shotgun (WGS) entry which is preliminary data.</text>
</comment>
<proteinExistence type="predicted"/>
<gene>
    <name evidence="1" type="ORF">Vau01_024880</name>
</gene>
<reference evidence="1" key="1">
    <citation type="submission" date="2021-01" db="EMBL/GenBank/DDBJ databases">
        <title>Whole genome shotgun sequence of Virgisporangium aurantiacum NBRC 16421.</title>
        <authorList>
            <person name="Komaki H."/>
            <person name="Tamura T."/>
        </authorList>
    </citation>
    <scope>NUCLEOTIDE SEQUENCE</scope>
    <source>
        <strain evidence="1">NBRC 16421</strain>
    </source>
</reference>
<dbReference type="Pfam" id="PF06718">
    <property type="entry name" value="DUF1203"/>
    <property type="match status" value="1"/>
</dbReference>
<accession>A0A8J4E0F4</accession>
<dbReference type="AlphaFoldDB" id="A0A8J4E0F4"/>
<dbReference type="InterPro" id="IPR009593">
    <property type="entry name" value="DUF1203"/>
</dbReference>
<evidence type="ECO:0000313" key="2">
    <source>
        <dbReference type="Proteomes" id="UP000612585"/>
    </source>
</evidence>
<keyword evidence="2" id="KW-1185">Reference proteome</keyword>
<sequence length="159" mass="17234">MSDVLFLPIDPDRLAAMRAAGEDEFGNPWTPFAAEGWEPLRCCLRPADADERIALITYSPWTAPSPWMEAGPVFVHSEACAGYGTTGVYPVELSRDRRMINPFTHDGARAYDHITFVPGGEDQEAAVRAVLAQPSVAFVHVRSAAAGCLMFEARPAGSP</sequence>
<evidence type="ECO:0008006" key="3">
    <source>
        <dbReference type="Google" id="ProtNLM"/>
    </source>
</evidence>
<evidence type="ECO:0000313" key="1">
    <source>
        <dbReference type="EMBL" id="GIJ54972.1"/>
    </source>
</evidence>
<dbReference type="Proteomes" id="UP000612585">
    <property type="component" value="Unassembled WGS sequence"/>
</dbReference>
<name>A0A8J4E0F4_9ACTN</name>